<name>N1WLV4_9FLAO</name>
<keyword evidence="3" id="KW-1185">Reference proteome</keyword>
<comment type="caution">
    <text evidence="2">The sequence shown here is derived from an EMBL/GenBank/DDBJ whole genome shotgun (WGS) entry which is preliminary data.</text>
</comment>
<sequence length="509" mass="56159">MKNLLKTFSLFTACIAMIFMYSCDQDSDGIEQEQGGVEFLFTGDRVSNGKSGDSKDGDQTFESCDITLASYAVIEMGGVSYTIDLKEWGSSIKTELIELPPGDYEVTSSQLYDADDNPLYATPNADSEFGPFVNTPLPFTVTVENFRKIEYDLEVLCVEDFTPPQFGFVFWDITIKEVKNLCIFANFCDPENGHEVATIEAFIYPNENETSEEDLIWSGSADGDFNSEDESNELLCLKFPYDSSIATEDQSYFIELFVNGVPFQGTMPLDRVDMINAEEGYLHLNENCAGDFDVFSNSYNIAWEDLRGSDGEESSNDADYNDFVINTTSFTDINTGFLNFRFEPVARGGGYAHAFKFWLPGTGYTISGAGAVAEIGGNTEVEVYADTNQAFTPAGNFINTRCNGATGSGIVKTITIEAAPVDFTFYLLNPFDANLDVTGGGSNYDLTIGNIFPPSTFIKGGDVMRNGLITDMDWKWVQEGVDIRTVYGNNFETNFDPTAPALLYVNCTP</sequence>
<reference evidence="2 3" key="1">
    <citation type="journal article" date="2014" name="Genome Biol. Evol.">
        <title>Extensive gene acquisition in the extremely psychrophilic bacterial species Psychroflexus torquis and the link to sea-ice ecosystem specialism.</title>
        <authorList>
            <person name="Feng S."/>
            <person name="Powell S.M."/>
            <person name="Wilson R."/>
            <person name="Bowman J.P."/>
        </authorList>
    </citation>
    <scope>NUCLEOTIDE SEQUENCE [LARGE SCALE GENOMIC DNA]</scope>
    <source>
        <strain evidence="2 3">ACAM 44</strain>
    </source>
</reference>
<evidence type="ECO:0000313" key="2">
    <source>
        <dbReference type="EMBL" id="EMY79945.1"/>
    </source>
</evidence>
<protein>
    <submittedName>
        <fullName evidence="2">Secreted lipoprotein</fullName>
    </submittedName>
</protein>
<keyword evidence="2" id="KW-0449">Lipoprotein</keyword>
<dbReference type="PROSITE" id="PS51257">
    <property type="entry name" value="PROKAR_LIPOPROTEIN"/>
    <property type="match status" value="1"/>
</dbReference>
<accession>N1WLV4</accession>
<dbReference type="eggNOG" id="ENOG50339VD">
    <property type="taxonomic scope" value="Bacteria"/>
</dbReference>
<gene>
    <name evidence="2" type="ORF">pgond44_14353</name>
</gene>
<dbReference type="AlphaFoldDB" id="N1WLV4"/>
<evidence type="ECO:0000256" key="1">
    <source>
        <dbReference type="SAM" id="SignalP"/>
    </source>
</evidence>
<dbReference type="RefSeq" id="WP_003444751.1">
    <property type="nucleotide sequence ID" value="NZ_APLF01000024.1"/>
</dbReference>
<proteinExistence type="predicted"/>
<dbReference type="STRING" id="1189619.pgond44_14353"/>
<evidence type="ECO:0000313" key="3">
    <source>
        <dbReference type="Proteomes" id="UP000012317"/>
    </source>
</evidence>
<feature type="chain" id="PRO_5004113859" evidence="1">
    <location>
        <begin position="25"/>
        <end position="509"/>
    </location>
</feature>
<dbReference type="Proteomes" id="UP000012317">
    <property type="component" value="Unassembled WGS sequence"/>
</dbReference>
<keyword evidence="1" id="KW-0732">Signal</keyword>
<organism evidence="2 3">
    <name type="scientific">Psychroflexus gondwanensis ACAM 44</name>
    <dbReference type="NCBI Taxonomy" id="1189619"/>
    <lineage>
        <taxon>Bacteria</taxon>
        <taxon>Pseudomonadati</taxon>
        <taxon>Bacteroidota</taxon>
        <taxon>Flavobacteriia</taxon>
        <taxon>Flavobacteriales</taxon>
        <taxon>Flavobacteriaceae</taxon>
        <taxon>Psychroflexus</taxon>
    </lineage>
</organism>
<dbReference type="EMBL" id="APLF01000024">
    <property type="protein sequence ID" value="EMY79945.1"/>
    <property type="molecule type" value="Genomic_DNA"/>
</dbReference>
<feature type="signal peptide" evidence="1">
    <location>
        <begin position="1"/>
        <end position="24"/>
    </location>
</feature>